<dbReference type="RefSeq" id="WP_169609247.1">
    <property type="nucleotide sequence ID" value="NZ_CP051682.1"/>
</dbReference>
<dbReference type="EMBL" id="CP051682">
    <property type="protein sequence ID" value="QJD97242.1"/>
    <property type="molecule type" value="Genomic_DNA"/>
</dbReference>
<gene>
    <name evidence="1" type="ORF">HH214_15880</name>
</gene>
<proteinExistence type="predicted"/>
<organism evidence="1 2">
    <name type="scientific">Mucilaginibacter robiniae</name>
    <dbReference type="NCBI Taxonomy" id="2728022"/>
    <lineage>
        <taxon>Bacteria</taxon>
        <taxon>Pseudomonadati</taxon>
        <taxon>Bacteroidota</taxon>
        <taxon>Sphingobacteriia</taxon>
        <taxon>Sphingobacteriales</taxon>
        <taxon>Sphingobacteriaceae</taxon>
        <taxon>Mucilaginibacter</taxon>
    </lineage>
</organism>
<protein>
    <submittedName>
        <fullName evidence="1">Uncharacterized protein</fullName>
    </submittedName>
</protein>
<evidence type="ECO:0000313" key="1">
    <source>
        <dbReference type="EMBL" id="QJD97242.1"/>
    </source>
</evidence>
<evidence type="ECO:0000313" key="2">
    <source>
        <dbReference type="Proteomes" id="UP000503278"/>
    </source>
</evidence>
<dbReference type="KEGG" id="mrob:HH214_15880"/>
<sequence length="71" mass="8463">MQRRLVNDYRNDVVDSRFTKTLVSRVTGFEGERLSDFIFKYRPAYDFVVKASDYDLMVYIKQKMLADAQIK</sequence>
<keyword evidence="2" id="KW-1185">Reference proteome</keyword>
<reference evidence="1 2" key="1">
    <citation type="submission" date="2020-04" db="EMBL/GenBank/DDBJ databases">
        <title>Genome sequencing of novel species.</title>
        <authorList>
            <person name="Heo J."/>
            <person name="Kim S.-J."/>
            <person name="Kim J.-S."/>
            <person name="Hong S.-B."/>
            <person name="Kwon S.-W."/>
        </authorList>
    </citation>
    <scope>NUCLEOTIDE SEQUENCE [LARGE SCALE GENOMIC DNA]</scope>
    <source>
        <strain evidence="1 2">F39-2</strain>
    </source>
</reference>
<name>A0A7L5E1K3_9SPHI</name>
<accession>A0A7L5E1K3</accession>
<dbReference type="Proteomes" id="UP000503278">
    <property type="component" value="Chromosome"/>
</dbReference>
<dbReference type="AlphaFoldDB" id="A0A7L5E1K3"/>